<dbReference type="AlphaFoldDB" id="A0A8R1HJY7"/>
<keyword evidence="2" id="KW-1185">Reference proteome</keyword>
<sequence>MKISLPSSVGNFRFVIFSSDVPTEFRVFHFHFRISVGIPKFQILVPISVGIPTSDGIPISDRKYRK</sequence>
<organism evidence="1 2">
    <name type="scientific">Caenorhabditis japonica</name>
    <dbReference type="NCBI Taxonomy" id="281687"/>
    <lineage>
        <taxon>Eukaryota</taxon>
        <taxon>Metazoa</taxon>
        <taxon>Ecdysozoa</taxon>
        <taxon>Nematoda</taxon>
        <taxon>Chromadorea</taxon>
        <taxon>Rhabditida</taxon>
        <taxon>Rhabditina</taxon>
        <taxon>Rhabditomorpha</taxon>
        <taxon>Rhabditoidea</taxon>
        <taxon>Rhabditidae</taxon>
        <taxon>Peloderinae</taxon>
        <taxon>Caenorhabditis</taxon>
    </lineage>
</organism>
<reference evidence="1" key="2">
    <citation type="submission" date="2022-06" db="UniProtKB">
        <authorList>
            <consortium name="EnsemblMetazoa"/>
        </authorList>
    </citation>
    <scope>IDENTIFICATION</scope>
    <source>
        <strain evidence="1">DF5081</strain>
    </source>
</reference>
<dbReference type="Proteomes" id="UP000005237">
    <property type="component" value="Unassembled WGS sequence"/>
</dbReference>
<evidence type="ECO:0000313" key="1">
    <source>
        <dbReference type="EnsemblMetazoa" id="CJA03824.1"/>
    </source>
</evidence>
<accession>A0A8R1HJY7</accession>
<dbReference type="EnsemblMetazoa" id="CJA03824.1">
    <property type="protein sequence ID" value="CJA03824.1"/>
    <property type="gene ID" value="WBGene00123028"/>
</dbReference>
<name>A0A8R1HJY7_CAEJA</name>
<proteinExistence type="predicted"/>
<reference evidence="2" key="1">
    <citation type="submission" date="2010-08" db="EMBL/GenBank/DDBJ databases">
        <authorList>
            <consortium name="Caenorhabditis japonica Sequencing Consortium"/>
            <person name="Wilson R.K."/>
        </authorList>
    </citation>
    <scope>NUCLEOTIDE SEQUENCE [LARGE SCALE GENOMIC DNA]</scope>
    <source>
        <strain evidence="2">DF5081</strain>
    </source>
</reference>
<evidence type="ECO:0000313" key="2">
    <source>
        <dbReference type="Proteomes" id="UP000005237"/>
    </source>
</evidence>
<protein>
    <submittedName>
        <fullName evidence="1">Uncharacterized protein</fullName>
    </submittedName>
</protein>